<keyword evidence="3" id="KW-1185">Reference proteome</keyword>
<comment type="caution">
    <text evidence="2">The sequence shown here is derived from an EMBL/GenBank/DDBJ whole genome shotgun (WGS) entry which is preliminary data.</text>
</comment>
<reference evidence="2 3" key="1">
    <citation type="journal article" date="2023" name="Genome Announc.">
        <title>Pan-Genome Analyses of the Genus Cohnella and Proposal of the Novel Species Cohnella silvisoli sp. nov., Isolated from Forest Soil.</title>
        <authorList>
            <person name="Wang C."/>
            <person name="Mao L."/>
            <person name="Bao G."/>
            <person name="Zhu H."/>
        </authorList>
    </citation>
    <scope>NUCLEOTIDE SEQUENCE [LARGE SCALE GENOMIC DNA]</scope>
    <source>
        <strain evidence="2 3">NL03-T5-1</strain>
    </source>
</reference>
<dbReference type="EMBL" id="JASKHM010000021">
    <property type="protein sequence ID" value="MEQ4486419.1"/>
    <property type="molecule type" value="Genomic_DNA"/>
</dbReference>
<accession>A0ABV1L270</accession>
<keyword evidence="1" id="KW-0472">Membrane</keyword>
<sequence length="123" mass="13804">MEQLPTGALISIISVLITVLLTLVGIVGYFLKDIRASVKEKQKDQDENLSVISKEISKLKEDLPVKYVLKDDYTRTLKELKDDQTRAIAGVEHKVDTLTRDVREMLQVVSKLTGLGGKLNDHQ</sequence>
<feature type="transmembrane region" description="Helical" evidence="1">
    <location>
        <begin position="6"/>
        <end position="31"/>
    </location>
</feature>
<keyword evidence="1" id="KW-1133">Transmembrane helix</keyword>
<keyword evidence="1" id="KW-0812">Transmembrane</keyword>
<gene>
    <name evidence="2" type="ORF">QJS35_29010</name>
</gene>
<dbReference type="Proteomes" id="UP001493487">
    <property type="component" value="Unassembled WGS sequence"/>
</dbReference>
<proteinExistence type="predicted"/>
<evidence type="ECO:0000313" key="3">
    <source>
        <dbReference type="Proteomes" id="UP001493487"/>
    </source>
</evidence>
<evidence type="ECO:0000313" key="2">
    <source>
        <dbReference type="EMBL" id="MEQ4486419.1"/>
    </source>
</evidence>
<dbReference type="RefSeq" id="WP_232189508.1">
    <property type="nucleotide sequence ID" value="NZ_JAIOAP010000020.1"/>
</dbReference>
<name>A0ABV1L270_9BACL</name>
<protein>
    <submittedName>
        <fullName evidence="2">Uncharacterized protein</fullName>
    </submittedName>
</protein>
<organism evidence="2 3">
    <name type="scientific">Cohnella silvisoli</name>
    <dbReference type="NCBI Taxonomy" id="2873699"/>
    <lineage>
        <taxon>Bacteria</taxon>
        <taxon>Bacillati</taxon>
        <taxon>Bacillota</taxon>
        <taxon>Bacilli</taxon>
        <taxon>Bacillales</taxon>
        <taxon>Paenibacillaceae</taxon>
        <taxon>Cohnella</taxon>
    </lineage>
</organism>
<evidence type="ECO:0000256" key="1">
    <source>
        <dbReference type="SAM" id="Phobius"/>
    </source>
</evidence>